<reference evidence="1" key="1">
    <citation type="journal article" date="2015" name="Nature">
        <title>Complex archaea that bridge the gap between prokaryotes and eukaryotes.</title>
        <authorList>
            <person name="Spang A."/>
            <person name="Saw J.H."/>
            <person name="Jorgensen S.L."/>
            <person name="Zaremba-Niedzwiedzka K."/>
            <person name="Martijn J."/>
            <person name="Lind A.E."/>
            <person name="van Eijk R."/>
            <person name="Schleper C."/>
            <person name="Guy L."/>
            <person name="Ettema T.J."/>
        </authorList>
    </citation>
    <scope>NUCLEOTIDE SEQUENCE</scope>
</reference>
<gene>
    <name evidence="1" type="ORF">LCGC14_3015950</name>
</gene>
<proteinExistence type="predicted"/>
<organism evidence="1">
    <name type="scientific">marine sediment metagenome</name>
    <dbReference type="NCBI Taxonomy" id="412755"/>
    <lineage>
        <taxon>unclassified sequences</taxon>
        <taxon>metagenomes</taxon>
        <taxon>ecological metagenomes</taxon>
    </lineage>
</organism>
<name>A0A0F8Z4C9_9ZZZZ</name>
<feature type="non-terminal residue" evidence="1">
    <location>
        <position position="107"/>
    </location>
</feature>
<accession>A0A0F8Z4C9</accession>
<comment type="caution">
    <text evidence="1">The sequence shown here is derived from an EMBL/GenBank/DDBJ whole genome shotgun (WGS) entry which is preliminary data.</text>
</comment>
<sequence length="107" mass="12144">MLLSIEGDEATRKTTMAYTAPKPCVGFNFDIGEERALYGAGYTRYFEDKKINIVKYKKGLAPQAQWDGYDITIYELPRPIQLEDSQLAGMIELWDYFIALFGDAASD</sequence>
<dbReference type="EMBL" id="LAZR01062556">
    <property type="protein sequence ID" value="KKK61279.1"/>
    <property type="molecule type" value="Genomic_DNA"/>
</dbReference>
<dbReference type="AlphaFoldDB" id="A0A0F8Z4C9"/>
<protein>
    <submittedName>
        <fullName evidence="1">Uncharacterized protein</fullName>
    </submittedName>
</protein>
<evidence type="ECO:0000313" key="1">
    <source>
        <dbReference type="EMBL" id="KKK61279.1"/>
    </source>
</evidence>